<protein>
    <submittedName>
        <fullName evidence="1">Uncharacterized protein</fullName>
    </submittedName>
</protein>
<organism evidence="1">
    <name type="scientific">marine sediment metagenome</name>
    <dbReference type="NCBI Taxonomy" id="412755"/>
    <lineage>
        <taxon>unclassified sequences</taxon>
        <taxon>metagenomes</taxon>
        <taxon>ecological metagenomes</taxon>
    </lineage>
</organism>
<name>A0A0F9NYM1_9ZZZZ</name>
<gene>
    <name evidence="1" type="ORF">LCGC14_0893280</name>
</gene>
<reference evidence="1" key="1">
    <citation type="journal article" date="2015" name="Nature">
        <title>Complex archaea that bridge the gap between prokaryotes and eukaryotes.</title>
        <authorList>
            <person name="Spang A."/>
            <person name="Saw J.H."/>
            <person name="Jorgensen S.L."/>
            <person name="Zaremba-Niedzwiedzka K."/>
            <person name="Martijn J."/>
            <person name="Lind A.E."/>
            <person name="van Eijk R."/>
            <person name="Schleper C."/>
            <person name="Guy L."/>
            <person name="Ettema T.J."/>
        </authorList>
    </citation>
    <scope>NUCLEOTIDE SEQUENCE</scope>
</reference>
<comment type="caution">
    <text evidence="1">The sequence shown here is derived from an EMBL/GenBank/DDBJ whole genome shotgun (WGS) entry which is preliminary data.</text>
</comment>
<accession>A0A0F9NYM1</accession>
<evidence type="ECO:0000313" key="1">
    <source>
        <dbReference type="EMBL" id="KKN24605.1"/>
    </source>
</evidence>
<sequence length="170" mass="18691">MSSDTQPFNSLGQILSQGGEQALAKAIFAGFTSERIILLFARLFEPMLPADRVALRALSNNMVNAGAAIGQLEPPDEVGPAMIPVNQYLYGDEPGGRRVRVAFDVQLEGFERLVSIVEDFPDIPTLEDLREAARREVERRAFDTPGAFGVQPGAMPNMLALIIPFTERRF</sequence>
<dbReference type="AlphaFoldDB" id="A0A0F9NYM1"/>
<proteinExistence type="predicted"/>
<dbReference type="EMBL" id="LAZR01002871">
    <property type="protein sequence ID" value="KKN24605.1"/>
    <property type="molecule type" value="Genomic_DNA"/>
</dbReference>